<dbReference type="RefSeq" id="WP_198578438.1">
    <property type="nucleotide sequence ID" value="NZ_JADWOX010000023.1"/>
</dbReference>
<accession>A0ABS0T3W2</accession>
<name>A0ABS0T3W2_9CAUL</name>
<gene>
    <name evidence="1" type="ORF">I4Q42_23045</name>
</gene>
<keyword evidence="2" id="KW-1185">Reference proteome</keyword>
<dbReference type="Proteomes" id="UP000639859">
    <property type="component" value="Unassembled WGS sequence"/>
</dbReference>
<sequence length="159" mass="16979">MKSRPKGAKLFWIAAAVVLVVAYVYVTHGGVRDSGVTRIEIAGAKGERLARHFPGSDTVCEFTPGIKSPPDASTLYTDDNTHDAVQSVRAVCPDIGKLDIPFSFLAVEESVFVGLKGCRVVGAYKIYKGKRPMDGVPQEFCAPPSRLLVTNDGGVGLDP</sequence>
<comment type="caution">
    <text evidence="1">The sequence shown here is derived from an EMBL/GenBank/DDBJ whole genome shotgun (WGS) entry which is preliminary data.</text>
</comment>
<dbReference type="EMBL" id="JADWOX010000023">
    <property type="protein sequence ID" value="MBI1686554.1"/>
    <property type="molecule type" value="Genomic_DNA"/>
</dbReference>
<evidence type="ECO:0000313" key="1">
    <source>
        <dbReference type="EMBL" id="MBI1686554.1"/>
    </source>
</evidence>
<evidence type="ECO:0000313" key="2">
    <source>
        <dbReference type="Proteomes" id="UP000639859"/>
    </source>
</evidence>
<proteinExistence type="predicted"/>
<reference evidence="1 2" key="1">
    <citation type="submission" date="2020-11" db="EMBL/GenBank/DDBJ databases">
        <title>genome sequence of strain KACC 18849.</title>
        <authorList>
            <person name="Gao J."/>
            <person name="Zhang X."/>
        </authorList>
    </citation>
    <scope>NUCLEOTIDE SEQUENCE [LARGE SCALE GENOMIC DNA]</scope>
    <source>
        <strain evidence="1 2">KACC 18849</strain>
    </source>
</reference>
<organism evidence="1 2">
    <name type="scientific">Caulobacter hibisci</name>
    <dbReference type="NCBI Taxonomy" id="2035993"/>
    <lineage>
        <taxon>Bacteria</taxon>
        <taxon>Pseudomonadati</taxon>
        <taxon>Pseudomonadota</taxon>
        <taxon>Alphaproteobacteria</taxon>
        <taxon>Caulobacterales</taxon>
        <taxon>Caulobacteraceae</taxon>
        <taxon>Caulobacter</taxon>
    </lineage>
</organism>
<protein>
    <submittedName>
        <fullName evidence="1">Uncharacterized protein</fullName>
    </submittedName>
</protein>